<organism evidence="12 13">
    <name type="scientific">Kitasatospora paracochleata</name>
    <dbReference type="NCBI Taxonomy" id="58354"/>
    <lineage>
        <taxon>Bacteria</taxon>
        <taxon>Bacillati</taxon>
        <taxon>Actinomycetota</taxon>
        <taxon>Actinomycetes</taxon>
        <taxon>Kitasatosporales</taxon>
        <taxon>Streptomycetaceae</taxon>
        <taxon>Kitasatospora</taxon>
    </lineage>
</organism>
<evidence type="ECO:0000256" key="2">
    <source>
        <dbReference type="ARBA" id="ARBA00012438"/>
    </source>
</evidence>
<dbReference type="InterPro" id="IPR036890">
    <property type="entry name" value="HATPase_C_sf"/>
</dbReference>
<keyword evidence="4" id="KW-0808">Transferase</keyword>
<evidence type="ECO:0000256" key="4">
    <source>
        <dbReference type="ARBA" id="ARBA00022679"/>
    </source>
</evidence>
<sequence length="412" mass="43841">MDQQLQPPLTRRLTRDHLIAIDALVAVVVGTVTAMSTVLTHPRTQAPIWLAAALVGCLAGGIALRRTYPFTALILATTAAPMMVYLRFLGFAPMAVALVLYTVALEKAGRTAVIALAATLLASLASTGVVQQQLGHPFFDPLRLSEPLLIPLAGWMAGWATAHGRAYNRGLQAQAEARAEMQLAQARRTIVEERMRIARELHDVVAHGMSIIAVQAGVGNHVSATQPAEAAKALAAIETTSRSTLWELRSLLGVLRDGAPAELLPGGLADLSTLIAQTKQAAVDVELTVEGTPRELPHGIDLAAYRIVQEALTNVVRHARTDRALVQIDYAQDTLGITVTDEGIGCADTTSSTGHGLVGMRERAALYGGDITIGGRTPGGFRVAVRLPTRPDTRAASERWTRPAAEATRVKQ</sequence>
<dbReference type="InterPro" id="IPR003594">
    <property type="entry name" value="HATPase_dom"/>
</dbReference>
<dbReference type="SUPFAM" id="SSF55874">
    <property type="entry name" value="ATPase domain of HSP90 chaperone/DNA topoisomerase II/histidine kinase"/>
    <property type="match status" value="1"/>
</dbReference>
<evidence type="ECO:0000256" key="7">
    <source>
        <dbReference type="ARBA" id="ARBA00022840"/>
    </source>
</evidence>
<keyword evidence="8" id="KW-0902">Two-component regulatory system</keyword>
<dbReference type="Pfam" id="PF02518">
    <property type="entry name" value="HATPase_c"/>
    <property type="match status" value="1"/>
</dbReference>
<dbReference type="SMART" id="SM00387">
    <property type="entry name" value="HATPase_c"/>
    <property type="match status" value="1"/>
</dbReference>
<dbReference type="Proteomes" id="UP001206483">
    <property type="component" value="Unassembled WGS sequence"/>
</dbReference>
<comment type="caution">
    <text evidence="12">The sequence shown here is derived from an EMBL/GenBank/DDBJ whole genome shotgun (WGS) entry which is preliminary data.</text>
</comment>
<proteinExistence type="predicted"/>
<keyword evidence="10" id="KW-0812">Transmembrane</keyword>
<dbReference type="PANTHER" id="PTHR24421">
    <property type="entry name" value="NITRATE/NITRITE SENSOR PROTEIN NARX-RELATED"/>
    <property type="match status" value="1"/>
</dbReference>
<dbReference type="CDD" id="cd16917">
    <property type="entry name" value="HATPase_UhpB-NarQ-NarX-like"/>
    <property type="match status" value="1"/>
</dbReference>
<dbReference type="InterPro" id="IPR011712">
    <property type="entry name" value="Sig_transdc_His_kin_sub3_dim/P"/>
</dbReference>
<dbReference type="Gene3D" id="1.20.5.1930">
    <property type="match status" value="1"/>
</dbReference>
<dbReference type="PANTHER" id="PTHR24421:SF10">
    <property type="entry name" value="NITRATE_NITRITE SENSOR PROTEIN NARQ"/>
    <property type="match status" value="1"/>
</dbReference>
<protein>
    <recommendedName>
        <fullName evidence="2">histidine kinase</fullName>
        <ecNumber evidence="2">2.7.13.3</ecNumber>
    </recommendedName>
</protein>
<feature type="domain" description="Histidine kinase/HSP90-like ATPase" evidence="11">
    <location>
        <begin position="299"/>
        <end position="391"/>
    </location>
</feature>
<dbReference type="Gene3D" id="3.30.565.10">
    <property type="entry name" value="Histidine kinase-like ATPase, C-terminal domain"/>
    <property type="match status" value="1"/>
</dbReference>
<comment type="catalytic activity">
    <reaction evidence="1">
        <text>ATP + protein L-histidine = ADP + protein N-phospho-L-histidine.</text>
        <dbReference type="EC" id="2.7.13.3"/>
    </reaction>
</comment>
<feature type="region of interest" description="Disordered" evidence="9">
    <location>
        <begin position="392"/>
        <end position="412"/>
    </location>
</feature>
<evidence type="ECO:0000313" key="12">
    <source>
        <dbReference type="EMBL" id="MCP2310649.1"/>
    </source>
</evidence>
<keyword evidence="10" id="KW-1133">Transmembrane helix</keyword>
<evidence type="ECO:0000256" key="9">
    <source>
        <dbReference type="SAM" id="MobiDB-lite"/>
    </source>
</evidence>
<keyword evidence="3" id="KW-0597">Phosphoprotein</keyword>
<feature type="transmembrane region" description="Helical" evidence="10">
    <location>
        <begin position="21"/>
        <end position="40"/>
    </location>
</feature>
<name>A0ABT1J0G4_9ACTN</name>
<evidence type="ECO:0000256" key="6">
    <source>
        <dbReference type="ARBA" id="ARBA00022777"/>
    </source>
</evidence>
<dbReference type="EMBL" id="JAMZDX010000003">
    <property type="protein sequence ID" value="MCP2310649.1"/>
    <property type="molecule type" value="Genomic_DNA"/>
</dbReference>
<dbReference type="EC" id="2.7.13.3" evidence="2"/>
<evidence type="ECO:0000256" key="3">
    <source>
        <dbReference type="ARBA" id="ARBA00022553"/>
    </source>
</evidence>
<dbReference type="Pfam" id="PF23539">
    <property type="entry name" value="DUF7134"/>
    <property type="match status" value="1"/>
</dbReference>
<evidence type="ECO:0000313" key="13">
    <source>
        <dbReference type="Proteomes" id="UP001206483"/>
    </source>
</evidence>
<dbReference type="InterPro" id="IPR055558">
    <property type="entry name" value="DUF7134"/>
</dbReference>
<evidence type="ECO:0000256" key="1">
    <source>
        <dbReference type="ARBA" id="ARBA00000085"/>
    </source>
</evidence>
<feature type="transmembrane region" description="Helical" evidence="10">
    <location>
        <begin position="111"/>
        <end position="130"/>
    </location>
</feature>
<keyword evidence="10" id="KW-0472">Membrane</keyword>
<gene>
    <name evidence="12" type="ORF">FHR36_003782</name>
</gene>
<feature type="transmembrane region" description="Helical" evidence="10">
    <location>
        <begin position="46"/>
        <end position="64"/>
    </location>
</feature>
<evidence type="ECO:0000256" key="8">
    <source>
        <dbReference type="ARBA" id="ARBA00023012"/>
    </source>
</evidence>
<reference evidence="12 13" key="1">
    <citation type="submission" date="2022-06" db="EMBL/GenBank/DDBJ databases">
        <title>Sequencing the genomes of 1000 actinobacteria strains.</title>
        <authorList>
            <person name="Klenk H.-P."/>
        </authorList>
    </citation>
    <scope>NUCLEOTIDE SEQUENCE [LARGE SCALE GENOMIC DNA]</scope>
    <source>
        <strain evidence="12 13">DSM 41656</strain>
    </source>
</reference>
<feature type="compositionally biased region" description="Basic and acidic residues" evidence="9">
    <location>
        <begin position="392"/>
        <end position="401"/>
    </location>
</feature>
<evidence type="ECO:0000256" key="5">
    <source>
        <dbReference type="ARBA" id="ARBA00022741"/>
    </source>
</evidence>
<accession>A0ABT1J0G4</accession>
<dbReference type="RefSeq" id="WP_253798798.1">
    <property type="nucleotide sequence ID" value="NZ_BAAAUB010000082.1"/>
</dbReference>
<keyword evidence="6 12" id="KW-0418">Kinase</keyword>
<dbReference type="GO" id="GO:0016301">
    <property type="term" value="F:kinase activity"/>
    <property type="evidence" value="ECO:0007669"/>
    <property type="project" value="UniProtKB-KW"/>
</dbReference>
<evidence type="ECO:0000256" key="10">
    <source>
        <dbReference type="SAM" id="Phobius"/>
    </source>
</evidence>
<keyword evidence="13" id="KW-1185">Reference proteome</keyword>
<keyword evidence="7" id="KW-0067">ATP-binding</keyword>
<dbReference type="Pfam" id="PF07730">
    <property type="entry name" value="HisKA_3"/>
    <property type="match status" value="1"/>
</dbReference>
<evidence type="ECO:0000259" key="11">
    <source>
        <dbReference type="SMART" id="SM00387"/>
    </source>
</evidence>
<feature type="transmembrane region" description="Helical" evidence="10">
    <location>
        <begin position="84"/>
        <end position="105"/>
    </location>
</feature>
<dbReference type="InterPro" id="IPR050482">
    <property type="entry name" value="Sensor_HK_TwoCompSys"/>
</dbReference>
<keyword evidence="5" id="KW-0547">Nucleotide-binding</keyword>